<proteinExistence type="predicted"/>
<accession>A0A3P7LR61</accession>
<evidence type="ECO:0000313" key="2">
    <source>
        <dbReference type="EMBL" id="VDN13493.1"/>
    </source>
</evidence>
<evidence type="ECO:0000313" key="3">
    <source>
        <dbReference type="Proteomes" id="UP000281553"/>
    </source>
</evidence>
<dbReference type="AlphaFoldDB" id="A0A3P7LR61"/>
<organism evidence="2 3">
    <name type="scientific">Dibothriocephalus latus</name>
    <name type="common">Fish tapeworm</name>
    <name type="synonym">Diphyllobothrium latum</name>
    <dbReference type="NCBI Taxonomy" id="60516"/>
    <lineage>
        <taxon>Eukaryota</taxon>
        <taxon>Metazoa</taxon>
        <taxon>Spiralia</taxon>
        <taxon>Lophotrochozoa</taxon>
        <taxon>Platyhelminthes</taxon>
        <taxon>Cestoda</taxon>
        <taxon>Eucestoda</taxon>
        <taxon>Diphyllobothriidea</taxon>
        <taxon>Diphyllobothriidae</taxon>
        <taxon>Dibothriocephalus</taxon>
    </lineage>
</organism>
<feature type="region of interest" description="Disordered" evidence="1">
    <location>
        <begin position="60"/>
        <end position="86"/>
    </location>
</feature>
<dbReference type="Proteomes" id="UP000281553">
    <property type="component" value="Unassembled WGS sequence"/>
</dbReference>
<reference evidence="2 3" key="1">
    <citation type="submission" date="2018-11" db="EMBL/GenBank/DDBJ databases">
        <authorList>
            <consortium name="Pathogen Informatics"/>
        </authorList>
    </citation>
    <scope>NUCLEOTIDE SEQUENCE [LARGE SCALE GENOMIC DNA]</scope>
</reference>
<evidence type="ECO:0000256" key="1">
    <source>
        <dbReference type="SAM" id="MobiDB-lite"/>
    </source>
</evidence>
<protein>
    <submittedName>
        <fullName evidence="2">Uncharacterized protein</fullName>
    </submittedName>
</protein>
<name>A0A3P7LR61_DIBLA</name>
<dbReference type="EMBL" id="UYRU01056544">
    <property type="protein sequence ID" value="VDN13493.1"/>
    <property type="molecule type" value="Genomic_DNA"/>
</dbReference>
<feature type="compositionally biased region" description="Polar residues" evidence="1">
    <location>
        <begin position="68"/>
        <end position="86"/>
    </location>
</feature>
<dbReference type="OrthoDB" id="6241807at2759"/>
<keyword evidence="3" id="KW-1185">Reference proteome</keyword>
<sequence>MHKVGLASIISTMKWYGIDYGLGQKEDSENRKYRHLEASVVQKVDCPAVGIHDETVLRPKLKPKRTGESSSVIKNYNDDPANTSKLPNEEFKSVFEQQNASINSDLPSIKTQDFESDYKLRLLREDAAYEAPIALVDDLKQGWRPTHLRPPISIRRI</sequence>
<gene>
    <name evidence="2" type="ORF">DILT_LOCUS9324</name>
</gene>